<dbReference type="PANTHER" id="PTHR30203">
    <property type="entry name" value="OUTER MEMBRANE CATION EFFLUX PROTEIN"/>
    <property type="match status" value="1"/>
</dbReference>
<organism evidence="2 3">
    <name type="scientific">Legionella quinlivanii</name>
    <dbReference type="NCBI Taxonomy" id="45073"/>
    <lineage>
        <taxon>Bacteria</taxon>
        <taxon>Pseudomonadati</taxon>
        <taxon>Pseudomonadota</taxon>
        <taxon>Gammaproteobacteria</taxon>
        <taxon>Legionellales</taxon>
        <taxon>Legionellaceae</taxon>
        <taxon>Legionella</taxon>
    </lineage>
</organism>
<sequence length="438" mass="48735">MYMMNQKRGFKYFVIGLTLLMPVLAHAKSPLNLKELTQLAIQQNKDLKAARFAISIAEARLVQAGLWSNPNINLNNNDDRLFNNEGEYSRSISFNQAFPISGRIAKQKTVARIDILRAQAEVFEATRQLSAKVANAYYAVVIAENRMQQLNYLQKINQELVRVIHNRYHAAEISKLDDNSARIEYARITQEKQLLKSQLISQYALLNQLIGQTPNSPLNVKKTIRIAKGIPPLGNLINHALSNRPDRRALLLAGQRAMADRRLAQAERFADWTLGAGVQQDKIVVEGGLPQPADRTLGVSLSIPLPLLNRNQGRIMEASATGTQAMISVDALNLTIETEVTSNYGQLNALKTSVAQTQGTSLRLGLENVKLAREAYQNGQVSFLNVLQVQRQQNDVQMAYLTTIGQYFQSYVALCTAIGAPHTNGFCSYLSLTKDVTK</sequence>
<dbReference type="Pfam" id="PF02321">
    <property type="entry name" value="OEP"/>
    <property type="match status" value="2"/>
</dbReference>
<dbReference type="Proteomes" id="UP000249458">
    <property type="component" value="Unassembled WGS sequence"/>
</dbReference>
<accession>A0A364LGD6</accession>
<dbReference type="PANTHER" id="PTHR30203:SF24">
    <property type="entry name" value="BLR4935 PROTEIN"/>
    <property type="match status" value="1"/>
</dbReference>
<evidence type="ECO:0000313" key="3">
    <source>
        <dbReference type="Proteomes" id="UP000249458"/>
    </source>
</evidence>
<proteinExistence type="inferred from homology"/>
<dbReference type="RefSeq" id="WP_018576425.1">
    <property type="nucleotide sequence ID" value="NZ_MVJN01000010.1"/>
</dbReference>
<dbReference type="GO" id="GO:0015562">
    <property type="term" value="F:efflux transmembrane transporter activity"/>
    <property type="evidence" value="ECO:0007669"/>
    <property type="project" value="InterPro"/>
</dbReference>
<reference evidence="2 3" key="1">
    <citation type="submission" date="2017-02" db="EMBL/GenBank/DDBJ databases">
        <title>Legionella quilivanii strain from human: case report and whole genome sequencing analysis.</title>
        <authorList>
            <person name="Lalancette C."/>
            <person name="Leduc J.-M."/>
            <person name="Levesque S."/>
            <person name="Fournier E."/>
            <person name="Saoud J."/>
            <person name="Faucher S.P."/>
            <person name="Bernard K."/>
            <person name="Martineau C."/>
            <person name="Longtin J."/>
        </authorList>
    </citation>
    <scope>NUCLEOTIDE SEQUENCE [LARGE SCALE GENOMIC DNA]</scope>
    <source>
        <strain evidence="2 3">ID143958</strain>
    </source>
</reference>
<dbReference type="EMBL" id="MVJN01000010">
    <property type="protein sequence ID" value="RAP35259.1"/>
    <property type="molecule type" value="Genomic_DNA"/>
</dbReference>
<dbReference type="SUPFAM" id="SSF56954">
    <property type="entry name" value="Outer membrane efflux proteins (OEP)"/>
    <property type="match status" value="1"/>
</dbReference>
<dbReference type="InterPro" id="IPR003423">
    <property type="entry name" value="OMP_efflux"/>
</dbReference>
<evidence type="ECO:0000256" key="1">
    <source>
        <dbReference type="ARBA" id="ARBA00007613"/>
    </source>
</evidence>
<comment type="similarity">
    <text evidence="1">Belongs to the outer membrane factor (OMF) (TC 1.B.17) family.</text>
</comment>
<comment type="caution">
    <text evidence="2">The sequence shown here is derived from an EMBL/GenBank/DDBJ whole genome shotgun (WGS) entry which is preliminary data.</text>
</comment>
<dbReference type="InterPro" id="IPR010131">
    <property type="entry name" value="MdtP/NodT-like"/>
</dbReference>
<gene>
    <name evidence="2" type="ORF">B1207_12850</name>
</gene>
<evidence type="ECO:0000313" key="2">
    <source>
        <dbReference type="EMBL" id="RAP35259.1"/>
    </source>
</evidence>
<protein>
    <submittedName>
        <fullName evidence="2">Cellobiose phosphorylase</fullName>
    </submittedName>
</protein>
<dbReference type="AlphaFoldDB" id="A0A364LGD6"/>
<name>A0A364LGD6_9GAMM</name>
<dbReference type="Gene3D" id="1.20.1600.10">
    <property type="entry name" value="Outer membrane efflux proteins (OEP)"/>
    <property type="match status" value="1"/>
</dbReference>